<name>A0A6N4QVD1_9LEPT</name>
<comment type="caution">
    <text evidence="1">The sequence shown here is derived from an EMBL/GenBank/DDBJ whole genome shotgun (WGS) entry which is preliminary data.</text>
</comment>
<reference evidence="1 2" key="1">
    <citation type="journal article" date="2019" name="PLoS Negl. Trop. Dis.">
        <title>Revisiting the worldwide diversity of Leptospira species in the environment.</title>
        <authorList>
            <person name="Vincent A.T."/>
            <person name="Schiettekatte O."/>
            <person name="Bourhy P."/>
            <person name="Veyrier F.J."/>
            <person name="Picardeau M."/>
        </authorList>
    </citation>
    <scope>NUCLEOTIDE SEQUENCE [LARGE SCALE GENOMIC DNA]</scope>
    <source>
        <strain evidence="1 2">201702445</strain>
    </source>
</reference>
<accession>A0A6N4QVD1</accession>
<evidence type="ECO:0000313" key="1">
    <source>
        <dbReference type="EMBL" id="TGL80735.1"/>
    </source>
</evidence>
<gene>
    <name evidence="1" type="ORF">EHQ83_16085</name>
</gene>
<evidence type="ECO:0000313" key="2">
    <source>
        <dbReference type="Proteomes" id="UP000297613"/>
    </source>
</evidence>
<sequence>MRRFCRSKERNFLNLDPFPGKTFCASMRLLVWWVIFLLEILPDLIREKAIDSLNYLSMKLENP</sequence>
<proteinExistence type="predicted"/>
<dbReference type="AlphaFoldDB" id="A0A6N4QVD1"/>
<dbReference type="EMBL" id="RQGM01000068">
    <property type="protein sequence ID" value="TGL80735.1"/>
    <property type="molecule type" value="Genomic_DNA"/>
</dbReference>
<dbReference type="Proteomes" id="UP000297613">
    <property type="component" value="Unassembled WGS sequence"/>
</dbReference>
<protein>
    <submittedName>
        <fullName evidence="1">Uncharacterized protein</fullName>
    </submittedName>
</protein>
<organism evidence="1 2">
    <name type="scientific">Leptospira yasudae</name>
    <dbReference type="NCBI Taxonomy" id="2202201"/>
    <lineage>
        <taxon>Bacteria</taxon>
        <taxon>Pseudomonadati</taxon>
        <taxon>Spirochaetota</taxon>
        <taxon>Spirochaetia</taxon>
        <taxon>Leptospirales</taxon>
        <taxon>Leptospiraceae</taxon>
        <taxon>Leptospira</taxon>
    </lineage>
</organism>